<dbReference type="GO" id="GO:0016887">
    <property type="term" value="F:ATP hydrolysis activity"/>
    <property type="evidence" value="ECO:0007669"/>
    <property type="project" value="InterPro"/>
</dbReference>
<dbReference type="FunFam" id="3.40.50.300:FF:000129">
    <property type="entry name" value="Replication factor C subunit 5"/>
    <property type="match status" value="1"/>
</dbReference>
<dbReference type="GO" id="GO:0005524">
    <property type="term" value="F:ATP binding"/>
    <property type="evidence" value="ECO:0007669"/>
    <property type="project" value="UniProtKB-KW"/>
</dbReference>
<dbReference type="NCBIfam" id="NF001679">
    <property type="entry name" value="PRK00440.1"/>
    <property type="match status" value="1"/>
</dbReference>
<dbReference type="PANTHER" id="PTHR11669:SF9">
    <property type="entry name" value="REPLICATION FACTOR C SUBUNIT 5"/>
    <property type="match status" value="1"/>
</dbReference>
<dbReference type="InterPro" id="IPR050238">
    <property type="entry name" value="DNA_Rep/Repair_Clamp_Loader"/>
</dbReference>
<dbReference type="GO" id="GO:0003689">
    <property type="term" value="F:DNA clamp loader activity"/>
    <property type="evidence" value="ECO:0007669"/>
    <property type="project" value="TreeGrafter"/>
</dbReference>
<dbReference type="AlphaFoldDB" id="A0AAN7U2S8"/>
<evidence type="ECO:0000256" key="2">
    <source>
        <dbReference type="ARBA" id="ARBA00005378"/>
    </source>
</evidence>
<evidence type="ECO:0000313" key="9">
    <source>
        <dbReference type="EMBL" id="KAK5584754.1"/>
    </source>
</evidence>
<dbReference type="GO" id="GO:0005663">
    <property type="term" value="C:DNA replication factor C complex"/>
    <property type="evidence" value="ECO:0007669"/>
    <property type="project" value="TreeGrafter"/>
</dbReference>
<evidence type="ECO:0000256" key="7">
    <source>
        <dbReference type="ARBA" id="ARBA00064497"/>
    </source>
</evidence>
<dbReference type="InterPro" id="IPR003959">
    <property type="entry name" value="ATPase_AAA_core"/>
</dbReference>
<dbReference type="GO" id="GO:0006281">
    <property type="term" value="P:DNA repair"/>
    <property type="evidence" value="ECO:0007669"/>
    <property type="project" value="TreeGrafter"/>
</dbReference>
<reference evidence="9 10" key="1">
    <citation type="submission" date="2023-11" db="EMBL/GenBank/DDBJ databases">
        <title>Dfirmibasis_genome.</title>
        <authorList>
            <person name="Edelbroek B."/>
            <person name="Kjellin J."/>
            <person name="Jerlstrom-Hultqvist J."/>
            <person name="Soderbom F."/>
        </authorList>
    </citation>
    <scope>NUCLEOTIDE SEQUENCE [LARGE SCALE GENOMIC DNA]</scope>
    <source>
        <strain evidence="9 10">TNS-C-14</strain>
    </source>
</reference>
<dbReference type="Gene3D" id="1.20.272.10">
    <property type="match status" value="1"/>
</dbReference>
<dbReference type="Proteomes" id="UP001344447">
    <property type="component" value="Unassembled WGS sequence"/>
</dbReference>
<dbReference type="FunFam" id="1.20.272.10:FF:000004">
    <property type="entry name" value="Replication factor C subunit 5"/>
    <property type="match status" value="1"/>
</dbReference>
<dbReference type="InterPro" id="IPR003593">
    <property type="entry name" value="AAA+_ATPase"/>
</dbReference>
<keyword evidence="3" id="KW-0235">DNA replication</keyword>
<comment type="similarity">
    <text evidence="2">Belongs to the activator 1 small subunits family.</text>
</comment>
<dbReference type="PANTHER" id="PTHR11669">
    <property type="entry name" value="REPLICATION FACTOR C / DNA POLYMERASE III GAMMA-TAU SUBUNIT"/>
    <property type="match status" value="1"/>
</dbReference>
<evidence type="ECO:0000259" key="8">
    <source>
        <dbReference type="SMART" id="SM00382"/>
    </source>
</evidence>
<comment type="subunit">
    <text evidence="7">Heteropentamer of various rfc subunits that forms a complex (RFC) with PCNA in the presence of ATP.</text>
</comment>
<evidence type="ECO:0000256" key="5">
    <source>
        <dbReference type="ARBA" id="ARBA00022840"/>
    </source>
</evidence>
<dbReference type="Gene3D" id="3.40.50.300">
    <property type="entry name" value="P-loop containing nucleotide triphosphate hydrolases"/>
    <property type="match status" value="1"/>
</dbReference>
<dbReference type="InterPro" id="IPR047854">
    <property type="entry name" value="RFC_lid"/>
</dbReference>
<comment type="caution">
    <text evidence="9">The sequence shown here is derived from an EMBL/GenBank/DDBJ whole genome shotgun (WGS) entry which is preliminary data.</text>
</comment>
<dbReference type="InterPro" id="IPR013748">
    <property type="entry name" value="Rep_factorC_C"/>
</dbReference>
<dbReference type="GO" id="GO:0006261">
    <property type="term" value="P:DNA-templated DNA replication"/>
    <property type="evidence" value="ECO:0007669"/>
    <property type="project" value="TreeGrafter"/>
</dbReference>
<dbReference type="InterPro" id="IPR027417">
    <property type="entry name" value="P-loop_NTPase"/>
</dbReference>
<dbReference type="CDD" id="cd00009">
    <property type="entry name" value="AAA"/>
    <property type="match status" value="1"/>
</dbReference>
<dbReference type="GO" id="GO:0003677">
    <property type="term" value="F:DNA binding"/>
    <property type="evidence" value="ECO:0007669"/>
    <property type="project" value="InterPro"/>
</dbReference>
<feature type="domain" description="AAA+ ATPase" evidence="8">
    <location>
        <begin position="56"/>
        <end position="184"/>
    </location>
</feature>
<organism evidence="9 10">
    <name type="scientific">Dictyostelium firmibasis</name>
    <dbReference type="NCBI Taxonomy" id="79012"/>
    <lineage>
        <taxon>Eukaryota</taxon>
        <taxon>Amoebozoa</taxon>
        <taxon>Evosea</taxon>
        <taxon>Eumycetozoa</taxon>
        <taxon>Dictyostelia</taxon>
        <taxon>Dictyosteliales</taxon>
        <taxon>Dictyosteliaceae</taxon>
        <taxon>Dictyostelium</taxon>
    </lineage>
</organism>
<keyword evidence="4" id="KW-0547">Nucleotide-binding</keyword>
<keyword evidence="5" id="KW-0067">ATP-binding</keyword>
<dbReference type="InterPro" id="IPR008921">
    <property type="entry name" value="DNA_pol3_clamp-load_cplx_C"/>
</dbReference>
<dbReference type="Gene3D" id="1.10.8.60">
    <property type="match status" value="1"/>
</dbReference>
<sequence>MEIDMADKTNKFKTDIERRQFESLPWVEKYRPKNLDDLIAHEDITQTITKLIENNTLPHLLFYGPPGTGKTSTIQAIARKLYGENYSRMVLELNASDDRGIDVVREQIKTFASSMFFFNTTVPYKLIILDEADSMTNIAQTALRRVIEKYTKTTRFCIVCNYVIKIIPALQSRCTRFRFTPLPTPPTEIRLKEIVEKENVKVDSKAMSAVLELGSGDMRKCLNILQSVSMSSADNFITEEAIYKCTGYPMPSDIELMTEWLMNCNYEEAFNNISDLKKKKGLSLNDIIATLQKFVVQIDLDNVIFCKILSHLSDIEYNLSVGASEKLQLGSLVGSFQLLRNDELLHN</sequence>
<evidence type="ECO:0000256" key="4">
    <source>
        <dbReference type="ARBA" id="ARBA00022741"/>
    </source>
</evidence>
<dbReference type="SUPFAM" id="SSF52540">
    <property type="entry name" value="P-loop containing nucleoside triphosphate hydrolases"/>
    <property type="match status" value="1"/>
</dbReference>
<keyword evidence="10" id="KW-1185">Reference proteome</keyword>
<comment type="subcellular location">
    <subcellularLocation>
        <location evidence="1">Nucleus</location>
    </subcellularLocation>
</comment>
<keyword evidence="6" id="KW-0539">Nucleus</keyword>
<name>A0AAN7U2S8_9MYCE</name>
<dbReference type="Pfam" id="PF08542">
    <property type="entry name" value="Rep_fac_C"/>
    <property type="match status" value="1"/>
</dbReference>
<accession>A0AAN7U2S8</accession>
<dbReference type="SUPFAM" id="SSF48019">
    <property type="entry name" value="post-AAA+ oligomerization domain-like"/>
    <property type="match status" value="1"/>
</dbReference>
<dbReference type="CDD" id="cd18140">
    <property type="entry name" value="HLD_clamp_RFC"/>
    <property type="match status" value="1"/>
</dbReference>
<evidence type="ECO:0000256" key="6">
    <source>
        <dbReference type="ARBA" id="ARBA00023242"/>
    </source>
</evidence>
<proteinExistence type="inferred from homology"/>
<evidence type="ECO:0000313" key="10">
    <source>
        <dbReference type="Proteomes" id="UP001344447"/>
    </source>
</evidence>
<dbReference type="Pfam" id="PF00004">
    <property type="entry name" value="AAA"/>
    <property type="match status" value="1"/>
</dbReference>
<evidence type="ECO:0000256" key="1">
    <source>
        <dbReference type="ARBA" id="ARBA00004123"/>
    </source>
</evidence>
<dbReference type="SMART" id="SM00382">
    <property type="entry name" value="AAA"/>
    <property type="match status" value="1"/>
</dbReference>
<dbReference type="GO" id="GO:0005634">
    <property type="term" value="C:nucleus"/>
    <property type="evidence" value="ECO:0007669"/>
    <property type="project" value="UniProtKB-SubCell"/>
</dbReference>
<evidence type="ECO:0000256" key="3">
    <source>
        <dbReference type="ARBA" id="ARBA00022705"/>
    </source>
</evidence>
<dbReference type="EMBL" id="JAVFKY010000001">
    <property type="protein sequence ID" value="KAK5584754.1"/>
    <property type="molecule type" value="Genomic_DNA"/>
</dbReference>
<gene>
    <name evidence="9" type="ORF">RB653_006371</name>
</gene>
<protein>
    <recommendedName>
        <fullName evidence="8">AAA+ ATPase domain-containing protein</fullName>
    </recommendedName>
</protein>